<comment type="caution">
    <text evidence="2">The sequence shown here is derived from an EMBL/GenBank/DDBJ whole genome shotgun (WGS) entry which is preliminary data.</text>
</comment>
<feature type="chain" id="PRO_5020978530" evidence="1">
    <location>
        <begin position="24"/>
        <end position="115"/>
    </location>
</feature>
<evidence type="ECO:0000256" key="1">
    <source>
        <dbReference type="SAM" id="SignalP"/>
    </source>
</evidence>
<dbReference type="InterPro" id="IPR021647">
    <property type="entry name" value="CusF_Ec"/>
</dbReference>
<protein>
    <submittedName>
        <fullName evidence="2">Cu(I)/Ag(I) efflux system protein CusF</fullName>
    </submittedName>
</protein>
<keyword evidence="3" id="KW-1185">Reference proteome</keyword>
<dbReference type="AlphaFoldDB" id="A0A4R3VJT5"/>
<dbReference type="Gene3D" id="2.40.50.320">
    <property type="entry name" value="Copper binding periplasmic protein CusF"/>
    <property type="match status" value="1"/>
</dbReference>
<dbReference type="RefSeq" id="WP_132569133.1">
    <property type="nucleotide sequence ID" value="NZ_CBCSGL010000004.1"/>
</dbReference>
<name>A0A4R3VJT5_ROSSA</name>
<gene>
    <name evidence="2" type="ORF">EV671_1001188</name>
</gene>
<dbReference type="OrthoDB" id="9180744at2"/>
<sequence>MKINLATLTLIAALSSAAAAAWASDPMKDMPMDGMPAAGQTKSQSHHATGVVKKIDAKAGVLTIAHGPVKSLGWPAMTMGFLVKDKMLLDKAAVDKAIEFDFQQGSAGYVVTAVK</sequence>
<dbReference type="Pfam" id="PF11604">
    <property type="entry name" value="CusF_Ec"/>
    <property type="match status" value="1"/>
</dbReference>
<dbReference type="EMBL" id="SMBU01000001">
    <property type="protein sequence ID" value="TCV04433.1"/>
    <property type="molecule type" value="Genomic_DNA"/>
</dbReference>
<proteinExistence type="predicted"/>
<accession>A0A4R3VJT5</accession>
<keyword evidence="1" id="KW-0732">Signal</keyword>
<reference evidence="2 3" key="1">
    <citation type="submission" date="2019-03" db="EMBL/GenBank/DDBJ databases">
        <title>Genomic Encyclopedia of Type Strains, Phase IV (KMG-IV): sequencing the most valuable type-strain genomes for metagenomic binning, comparative biology and taxonomic classification.</title>
        <authorList>
            <person name="Goeker M."/>
        </authorList>
    </citation>
    <scope>NUCLEOTIDE SEQUENCE [LARGE SCALE GENOMIC DNA]</scope>
    <source>
        <strain evidence="2 3">DSM 654</strain>
    </source>
</reference>
<organism evidence="2 3">
    <name type="scientific">Roseateles saccharophilus</name>
    <name type="common">Pseudomonas saccharophila</name>
    <dbReference type="NCBI Taxonomy" id="304"/>
    <lineage>
        <taxon>Bacteria</taxon>
        <taxon>Pseudomonadati</taxon>
        <taxon>Pseudomonadota</taxon>
        <taxon>Betaproteobacteria</taxon>
        <taxon>Burkholderiales</taxon>
        <taxon>Sphaerotilaceae</taxon>
        <taxon>Roseateles</taxon>
    </lineage>
</organism>
<dbReference type="InterPro" id="IPR042230">
    <property type="entry name" value="CusF_sf"/>
</dbReference>
<dbReference type="Proteomes" id="UP000295110">
    <property type="component" value="Unassembled WGS sequence"/>
</dbReference>
<evidence type="ECO:0000313" key="2">
    <source>
        <dbReference type="EMBL" id="TCV04433.1"/>
    </source>
</evidence>
<feature type="signal peptide" evidence="1">
    <location>
        <begin position="1"/>
        <end position="23"/>
    </location>
</feature>
<evidence type="ECO:0000313" key="3">
    <source>
        <dbReference type="Proteomes" id="UP000295110"/>
    </source>
</evidence>